<dbReference type="HOGENOM" id="CLU_1876260_0_0_1"/>
<dbReference type="GO" id="GO:0016491">
    <property type="term" value="F:oxidoreductase activity"/>
    <property type="evidence" value="ECO:0007669"/>
    <property type="project" value="UniProtKB-KW"/>
</dbReference>
<reference evidence="3" key="2">
    <citation type="submission" date="2015-01" db="EMBL/GenBank/DDBJ databases">
        <title>Evolutionary Origins and Diversification of the Mycorrhizal Mutualists.</title>
        <authorList>
            <consortium name="DOE Joint Genome Institute"/>
            <consortium name="Mycorrhizal Genomics Consortium"/>
            <person name="Kohler A."/>
            <person name="Kuo A."/>
            <person name="Nagy L.G."/>
            <person name="Floudas D."/>
            <person name="Copeland A."/>
            <person name="Barry K.W."/>
            <person name="Cichocki N."/>
            <person name="Veneault-Fourrey C."/>
            <person name="LaButti K."/>
            <person name="Lindquist E.A."/>
            <person name="Lipzen A."/>
            <person name="Lundell T."/>
            <person name="Morin E."/>
            <person name="Murat C."/>
            <person name="Riley R."/>
            <person name="Ohm R."/>
            <person name="Sun H."/>
            <person name="Tunlid A."/>
            <person name="Henrissat B."/>
            <person name="Grigoriev I.V."/>
            <person name="Hibbett D.S."/>
            <person name="Martin F."/>
        </authorList>
    </citation>
    <scope>NUCLEOTIDE SEQUENCE [LARGE SCALE GENOMIC DNA]</scope>
    <source>
        <strain evidence="3">Marx 270</strain>
    </source>
</reference>
<protein>
    <submittedName>
        <fullName evidence="2">Uncharacterized protein</fullName>
    </submittedName>
</protein>
<dbReference type="OrthoDB" id="5464at2759"/>
<dbReference type="EMBL" id="KN832068">
    <property type="protein sequence ID" value="KIN95442.1"/>
    <property type="molecule type" value="Genomic_DNA"/>
</dbReference>
<dbReference type="InterPro" id="IPR029041">
    <property type="entry name" value="FAD-linked_oxidoreductase-like"/>
</dbReference>
<evidence type="ECO:0000313" key="3">
    <source>
        <dbReference type="Proteomes" id="UP000054217"/>
    </source>
</evidence>
<evidence type="ECO:0000256" key="1">
    <source>
        <dbReference type="ARBA" id="ARBA00023002"/>
    </source>
</evidence>
<dbReference type="InParanoid" id="A0A0C3IEI9"/>
<gene>
    <name evidence="2" type="ORF">M404DRAFT_1007483</name>
</gene>
<dbReference type="AlphaFoldDB" id="A0A0C3IEI9"/>
<organism evidence="2 3">
    <name type="scientific">Pisolithus tinctorius Marx 270</name>
    <dbReference type="NCBI Taxonomy" id="870435"/>
    <lineage>
        <taxon>Eukaryota</taxon>
        <taxon>Fungi</taxon>
        <taxon>Dikarya</taxon>
        <taxon>Basidiomycota</taxon>
        <taxon>Agaricomycotina</taxon>
        <taxon>Agaricomycetes</taxon>
        <taxon>Agaricomycetidae</taxon>
        <taxon>Boletales</taxon>
        <taxon>Sclerodermatineae</taxon>
        <taxon>Pisolithaceae</taxon>
        <taxon>Pisolithus</taxon>
    </lineage>
</organism>
<keyword evidence="1" id="KW-0560">Oxidoreductase</keyword>
<accession>A0A0C3IEI9</accession>
<dbReference type="STRING" id="870435.A0A0C3IEI9"/>
<dbReference type="Gene3D" id="3.20.20.220">
    <property type="match status" value="1"/>
</dbReference>
<reference evidence="2 3" key="1">
    <citation type="submission" date="2014-04" db="EMBL/GenBank/DDBJ databases">
        <authorList>
            <consortium name="DOE Joint Genome Institute"/>
            <person name="Kuo A."/>
            <person name="Kohler A."/>
            <person name="Costa M.D."/>
            <person name="Nagy L.G."/>
            <person name="Floudas D."/>
            <person name="Copeland A."/>
            <person name="Barry K.W."/>
            <person name="Cichocki N."/>
            <person name="Veneault-Fourrey C."/>
            <person name="LaButti K."/>
            <person name="Lindquist E.A."/>
            <person name="Lipzen A."/>
            <person name="Lundell T."/>
            <person name="Morin E."/>
            <person name="Murat C."/>
            <person name="Sun H."/>
            <person name="Tunlid A."/>
            <person name="Henrissat B."/>
            <person name="Grigoriev I.V."/>
            <person name="Hibbett D.S."/>
            <person name="Martin F."/>
            <person name="Nordberg H.P."/>
            <person name="Cantor M.N."/>
            <person name="Hua S.X."/>
        </authorList>
    </citation>
    <scope>NUCLEOTIDE SEQUENCE [LARGE SCALE GENOMIC DNA]</scope>
    <source>
        <strain evidence="2 3">Marx 270</strain>
    </source>
</reference>
<evidence type="ECO:0000313" key="2">
    <source>
        <dbReference type="EMBL" id="KIN95442.1"/>
    </source>
</evidence>
<keyword evidence="3" id="KW-1185">Reference proteome</keyword>
<name>A0A0C3IEI9_PISTI</name>
<dbReference type="Proteomes" id="UP000054217">
    <property type="component" value="Unassembled WGS sequence"/>
</dbReference>
<dbReference type="SUPFAM" id="SSF51730">
    <property type="entry name" value="FAD-linked oxidoreductase"/>
    <property type="match status" value="1"/>
</dbReference>
<proteinExistence type="predicted"/>
<sequence>MKQFNKLPEEKTLSSEDLKPLAHPIALSCKRGYPLGVRLVHGAYHPHEVSSHSCSLYTKSTSKDPDPLLRSSKVETDTCYNTRVIANDLGSSRHSCLVLASCLGHDWGSSGLVLRAKSGLAREECGVNEPQTVIIR</sequence>